<gene>
    <name evidence="1" type="ORF">TRAPUB_3865</name>
</gene>
<comment type="caution">
    <text evidence="1">The sequence shown here is derived from an EMBL/GenBank/DDBJ whole genome shotgun (WGS) entry which is preliminary data.</text>
</comment>
<organism evidence="1 2">
    <name type="scientific">Trametes pubescens</name>
    <name type="common">White-rot fungus</name>
    <dbReference type="NCBI Taxonomy" id="154538"/>
    <lineage>
        <taxon>Eukaryota</taxon>
        <taxon>Fungi</taxon>
        <taxon>Dikarya</taxon>
        <taxon>Basidiomycota</taxon>
        <taxon>Agaricomycotina</taxon>
        <taxon>Agaricomycetes</taxon>
        <taxon>Polyporales</taxon>
        <taxon>Polyporaceae</taxon>
        <taxon>Trametes</taxon>
    </lineage>
</organism>
<name>A0A1M2VCR8_TRAPU</name>
<dbReference type="AlphaFoldDB" id="A0A1M2VCR8"/>
<proteinExistence type="predicted"/>
<dbReference type="Proteomes" id="UP000184267">
    <property type="component" value="Unassembled WGS sequence"/>
</dbReference>
<evidence type="ECO:0000313" key="2">
    <source>
        <dbReference type="Proteomes" id="UP000184267"/>
    </source>
</evidence>
<reference evidence="1 2" key="1">
    <citation type="submission" date="2016-10" db="EMBL/GenBank/DDBJ databases">
        <title>Genome sequence of the basidiomycete white-rot fungus Trametes pubescens.</title>
        <authorList>
            <person name="Makela M.R."/>
            <person name="Granchi Z."/>
            <person name="Peng M."/>
            <person name="De Vries R.P."/>
            <person name="Grigoriev I."/>
            <person name="Riley R."/>
            <person name="Hilden K."/>
        </authorList>
    </citation>
    <scope>NUCLEOTIDE SEQUENCE [LARGE SCALE GENOMIC DNA]</scope>
    <source>
        <strain evidence="1 2">FBCC735</strain>
    </source>
</reference>
<protein>
    <submittedName>
        <fullName evidence="1">Uncharacterized protein</fullName>
    </submittedName>
</protein>
<keyword evidence="2" id="KW-1185">Reference proteome</keyword>
<sequence length="61" mass="6575">MAGLKIADDPSTCTRALIVDHDSSNESLRGAVDVVCSGAQRTDRDVRDARACCLRSQRVRG</sequence>
<accession>A0A1M2VCR8</accession>
<dbReference type="EMBL" id="MNAD01001465">
    <property type="protein sequence ID" value="OJT05316.1"/>
    <property type="molecule type" value="Genomic_DNA"/>
</dbReference>
<evidence type="ECO:0000313" key="1">
    <source>
        <dbReference type="EMBL" id="OJT05316.1"/>
    </source>
</evidence>